<dbReference type="EMBL" id="FNVR01000015">
    <property type="protein sequence ID" value="SEG14085.1"/>
    <property type="molecule type" value="Genomic_DNA"/>
</dbReference>
<evidence type="ECO:0000313" key="2">
    <source>
        <dbReference type="Proteomes" id="UP000236736"/>
    </source>
</evidence>
<dbReference type="AlphaFoldDB" id="A0A1H5XRE3"/>
<proteinExistence type="predicted"/>
<organism evidence="1 2">
    <name type="scientific">Algoriphagus boritolerans DSM 17298 = JCM 18970</name>
    <dbReference type="NCBI Taxonomy" id="1120964"/>
    <lineage>
        <taxon>Bacteria</taxon>
        <taxon>Pseudomonadati</taxon>
        <taxon>Bacteroidota</taxon>
        <taxon>Cytophagia</taxon>
        <taxon>Cytophagales</taxon>
        <taxon>Cyclobacteriaceae</taxon>
        <taxon>Algoriphagus</taxon>
    </lineage>
</organism>
<keyword evidence="2" id="KW-1185">Reference proteome</keyword>
<evidence type="ECO:0000313" key="1">
    <source>
        <dbReference type="EMBL" id="SEG14085.1"/>
    </source>
</evidence>
<sequence length="88" mass="9992">MAVEYIGILSQILVERYGIRKTDAMALSWGGLQETKTFSDKSMIDKNKVLNGIPWVIEFEVTNYKINHIDEVLDISVSSGSFFSELNF</sequence>
<reference evidence="2" key="1">
    <citation type="submission" date="2016-10" db="EMBL/GenBank/DDBJ databases">
        <authorList>
            <person name="Varghese N."/>
            <person name="Submissions S."/>
        </authorList>
    </citation>
    <scope>NUCLEOTIDE SEQUENCE [LARGE SCALE GENOMIC DNA]</scope>
    <source>
        <strain evidence="2">DSM 17298</strain>
    </source>
</reference>
<accession>A0A1H5XRE3</accession>
<dbReference type="Proteomes" id="UP000236736">
    <property type="component" value="Unassembled WGS sequence"/>
</dbReference>
<gene>
    <name evidence="1" type="ORF">SAMN03080598_02621</name>
</gene>
<protein>
    <submittedName>
        <fullName evidence="1">Uncharacterized protein</fullName>
    </submittedName>
</protein>
<name>A0A1H5XRE3_9BACT</name>